<evidence type="ECO:0000313" key="2">
    <source>
        <dbReference type="EMBL" id="MFD0926513.1"/>
    </source>
</evidence>
<keyword evidence="1" id="KW-0812">Transmembrane</keyword>
<dbReference type="Proteomes" id="UP001597068">
    <property type="component" value="Unassembled WGS sequence"/>
</dbReference>
<keyword evidence="3" id="KW-1185">Reference proteome</keyword>
<feature type="transmembrane region" description="Helical" evidence="1">
    <location>
        <begin position="48"/>
        <end position="69"/>
    </location>
</feature>
<feature type="transmembrane region" description="Helical" evidence="1">
    <location>
        <begin position="15"/>
        <end position="36"/>
    </location>
</feature>
<organism evidence="2 3">
    <name type="scientific">Williamsia deligens</name>
    <dbReference type="NCBI Taxonomy" id="321325"/>
    <lineage>
        <taxon>Bacteria</taxon>
        <taxon>Bacillati</taxon>
        <taxon>Actinomycetota</taxon>
        <taxon>Actinomycetes</taxon>
        <taxon>Mycobacteriales</taxon>
        <taxon>Nocardiaceae</taxon>
        <taxon>Williamsia</taxon>
    </lineage>
</organism>
<keyword evidence="1" id="KW-0472">Membrane</keyword>
<keyword evidence="1" id="KW-1133">Transmembrane helix</keyword>
<sequence>MQIRDSAVEVRQKRWFVNSYCMFPLAFGIGAVLMTAEHLQSSSRALSIRYVFVVACAYIAALLTLSLWWRFRGSLRITGSELRVGHSYTTSYDGLGIDMTPARAGGFPYLTLTARKNAKARNLYPTMSYGLEANSVCSTLRHLAETDEETRRSYSPELIREMLLFRPDREVAVGESIDVRIVAQPEDRTA</sequence>
<dbReference type="EMBL" id="JBHTIL010000001">
    <property type="protein sequence ID" value="MFD0926513.1"/>
    <property type="molecule type" value="Genomic_DNA"/>
</dbReference>
<reference evidence="3" key="1">
    <citation type="journal article" date="2019" name="Int. J. Syst. Evol. Microbiol.">
        <title>The Global Catalogue of Microorganisms (GCM) 10K type strain sequencing project: providing services to taxonomists for standard genome sequencing and annotation.</title>
        <authorList>
            <consortium name="The Broad Institute Genomics Platform"/>
            <consortium name="The Broad Institute Genome Sequencing Center for Infectious Disease"/>
            <person name="Wu L."/>
            <person name="Ma J."/>
        </authorList>
    </citation>
    <scope>NUCLEOTIDE SEQUENCE [LARGE SCALE GENOMIC DNA]</scope>
    <source>
        <strain evidence="3">CCUG 50873</strain>
    </source>
</reference>
<gene>
    <name evidence="2" type="ORF">ACFQ04_12285</name>
</gene>
<proteinExistence type="predicted"/>
<comment type="caution">
    <text evidence="2">The sequence shown here is derived from an EMBL/GenBank/DDBJ whole genome shotgun (WGS) entry which is preliminary data.</text>
</comment>
<dbReference type="RefSeq" id="WP_253645615.1">
    <property type="nucleotide sequence ID" value="NZ_BAAAMO010000002.1"/>
</dbReference>
<accession>A0ABW3G8S7</accession>
<name>A0ABW3G8S7_9NOCA</name>
<evidence type="ECO:0000256" key="1">
    <source>
        <dbReference type="SAM" id="Phobius"/>
    </source>
</evidence>
<protein>
    <submittedName>
        <fullName evidence="2">Uncharacterized protein</fullName>
    </submittedName>
</protein>
<evidence type="ECO:0000313" key="3">
    <source>
        <dbReference type="Proteomes" id="UP001597068"/>
    </source>
</evidence>